<dbReference type="CDD" id="cd19531">
    <property type="entry name" value="LCL_NRPS-like"/>
    <property type="match status" value="1"/>
</dbReference>
<comment type="caution">
    <text evidence="5">The sequence shown here is derived from an EMBL/GenBank/DDBJ whole genome shotgun (WGS) entry which is preliminary data.</text>
</comment>
<dbReference type="Proteomes" id="UP001180551">
    <property type="component" value="Unassembled WGS sequence"/>
</dbReference>
<feature type="domain" description="Carrier" evidence="4">
    <location>
        <begin position="1029"/>
        <end position="1103"/>
    </location>
</feature>
<dbReference type="Pfam" id="PF00550">
    <property type="entry name" value="PP-binding"/>
    <property type="match status" value="2"/>
</dbReference>
<proteinExistence type="predicted"/>
<dbReference type="InterPro" id="IPR000873">
    <property type="entry name" value="AMP-dep_synth/lig_dom"/>
</dbReference>
<organism evidence="5 6">
    <name type="scientific">Streptomyces mooreae</name>
    <dbReference type="NCBI Taxonomy" id="3075523"/>
    <lineage>
        <taxon>Bacteria</taxon>
        <taxon>Bacillati</taxon>
        <taxon>Actinomycetota</taxon>
        <taxon>Actinomycetes</taxon>
        <taxon>Kitasatosporales</taxon>
        <taxon>Streptomycetaceae</taxon>
        <taxon>Streptomyces</taxon>
    </lineage>
</organism>
<dbReference type="InterPro" id="IPR006162">
    <property type="entry name" value="Ppantetheine_attach_site"/>
</dbReference>
<dbReference type="PROSITE" id="PS50075">
    <property type="entry name" value="CARRIER"/>
    <property type="match status" value="2"/>
</dbReference>
<comment type="cofactor">
    <cofactor evidence="1">
        <name>pantetheine 4'-phosphate</name>
        <dbReference type="ChEBI" id="CHEBI:47942"/>
    </cofactor>
</comment>
<keyword evidence="2" id="KW-0596">Phosphopantetheine</keyword>
<protein>
    <submittedName>
        <fullName evidence="5">Amino acid adenylation domain-containing protein</fullName>
    </submittedName>
</protein>
<dbReference type="Gene3D" id="3.30.300.30">
    <property type="match status" value="2"/>
</dbReference>
<dbReference type="PANTHER" id="PTHR45527:SF1">
    <property type="entry name" value="FATTY ACID SYNTHASE"/>
    <property type="match status" value="1"/>
</dbReference>
<dbReference type="CDD" id="cd05930">
    <property type="entry name" value="A_NRPS"/>
    <property type="match status" value="2"/>
</dbReference>
<dbReference type="InterPro" id="IPR010071">
    <property type="entry name" value="AA_adenyl_dom"/>
</dbReference>
<gene>
    <name evidence="5" type="ORF">RM550_13965</name>
</gene>
<dbReference type="InterPro" id="IPR009081">
    <property type="entry name" value="PP-bd_ACP"/>
</dbReference>
<dbReference type="SUPFAM" id="SSF47336">
    <property type="entry name" value="ACP-like"/>
    <property type="match status" value="2"/>
</dbReference>
<dbReference type="InterPro" id="IPR029058">
    <property type="entry name" value="AB_hydrolase_fold"/>
</dbReference>
<feature type="domain" description="Carrier" evidence="4">
    <location>
        <begin position="2103"/>
        <end position="2177"/>
    </location>
</feature>
<dbReference type="InterPro" id="IPR045851">
    <property type="entry name" value="AMP-bd_C_sf"/>
</dbReference>
<evidence type="ECO:0000259" key="4">
    <source>
        <dbReference type="PROSITE" id="PS50075"/>
    </source>
</evidence>
<dbReference type="Pfam" id="PF13193">
    <property type="entry name" value="AMP-binding_C"/>
    <property type="match status" value="2"/>
</dbReference>
<dbReference type="Gene3D" id="3.30.559.10">
    <property type="entry name" value="Chloramphenicol acetyltransferase-like domain"/>
    <property type="match status" value="2"/>
</dbReference>
<dbReference type="Gene3D" id="3.40.50.1820">
    <property type="entry name" value="alpha/beta hydrolase"/>
    <property type="match status" value="1"/>
</dbReference>
<keyword evidence="3" id="KW-0597">Phosphoprotein</keyword>
<sequence>MTEPSQTRADAASDAVLREELLRRRLSGTAPRARRGIRRVPRGEPLALSAGQRQLWFLHQLAPESPEYLLPVAYRLRGPLDGGVLRRSFDLLAERHEILRTRYLLVGTEPRQIIDAPGPVDFAESDRSGLAEAARAAAARQFAEEEARAPFDLATQAPLRARLVRFAADDHLLVVVLHHIACDAASRPLLFTELSELYRAQIQGRAPAPAAEPVQYADYAAWLNERQDSPEVRRALDWWQQQLAGLASLDLPTDRPRPAVRSWEGAVERFTVPAEVAGRLRTVATECGASSFMVLLTAFQVLLSRHTGVRDVAVGTAVSARTRPELAGMIGYAFNSLALRSRWDGDLPFIRLLERNRETVLAAFDHRSAPFDRVADMLEPERDLSATPVFQVMFDLTRADTAEPLDLPGVTTAEVEVPGRTARFDLTVHLEEQPDGSVEGWLEYATALFDAATARRITGHYTRLLGAAAASPATPVSELDLFDAQERALLLDGPNEPLGTRTPLDPSALCSVPETIARRAAATPGATAVVHGGRHLSYGELDALADRMGHRLRALGAGPEDTVGVLLDRGPEMVAALLGIWRAGAAYVPLDPGYPDERMAFMLSDTGSRLVVTERRHAGRLADAAVRTVVIDDEAERRLLDGCPTAPLVPPAGGHHLDHLAYVIYTSGSTGRPKGVQITHRGLANYVGWTVDAYASAGTGGAPLFSSVAFDLGVPDLFTPLMTGQPVHLLDQDFDITELGRLLTAGAPYAFVKLTPGHLDLLTQQLSQEERAGLAGLVIAAGDAFTGRLANRWLRQPETGGTRLAAEYGPTEITVGNSAYFIHGPQDTELVSIGRAIPNTTMRVLDQDLRPMPVGSVGEVCVGGVGLARGYVGRPGLTAERFLPDPYGPPGARLYRTGDLARVLPDGNLDFVSRADHQVKLRGYRIEPGEIEAVLTGDPAVAEAVALVREDTPGDKRLVAYLVPAPGTEDTALAPARFRELLGTRLPEYMVPSAFVTLDALPLTANGKLDRAALPAPERAATAVGEHVAPRDEAEHAMATLWSEVLGLERVGVHDNFFDLGGDSLRAVALAGALREAGRTVAVRDIFEHRTVARLCAALQNGLVAAEQGAEPVAPFALVADEDRGALPADAVDAYPVSRTQAGMFVEMFGDSGDNRYHNITSFRIRDERPFDPAAFRAAADLIVARHEVMRTSFALTGYAQPLQIVHARGTMPYVHHDLRHRPQDERWPALVDFARHDRGRLFDITRAPLMRMATHLLDDESWWLSITECHPVIEGWSYHSQLMEMLRAYQRIRDGHRPAPAPPAPAVRYADFIAAELRSLADEGDRAYWDELLDRYEKFEIPAGWSGGREAPAERYRIDLPLHDLEPGLRALASQTGVPYKSVLHAAHSKVLSLLTRQRSFRGGMVADARPEVRGAERVSGMYLNSVPFPYERNARTWGELAQQVFAAEVGLWPHRRFPMPAMRRPQGDPHLIDVLFHYLDFHQVDTGLVDTPATRDDSPNEFPVVVGTPVRGHLTIASDTRTLRRDRADRLARLYRAVLADMAAGGPDGEVRGGYPEEGELGRCLPAHPDGGEGAEGAPAAFEDTLVAFEAQAARTPAATALVTTDTELTYAELDTRADRLARRLRGTGAGPETRVGVLLDRGPDLVVTLLAVWKAGAAYVPCDPSVPDARLRTLFAGAGCRLVVTQTAHAARVPDVACLVVDDPDERRARQAAPAGPPPRPLDPDRLAYVLHTSGSTGAPKGVAVGHRALAHYLRWAVGSYTTGAAGRGAPFFTSIGADLGVPALFAPLLTGRTVYLLPQGFEPHQFAKLLTGWAPYTFVGMTPGHLALLEEQLGDSELAGLAELLICAGDAYPAGQAERIASRVAAAGGRMRLAAEYGPAEATVAAAAYRVTGPLGRLLVPLGSALPGTVLRLLDDDLDPVPDGIVGEVCIGGPGLARGYAARPGLTAEHFVPDPYGAPGARLYRTGDLARLGAAGELEFAGRADRRLKVRGHRVDPAEVEAALLGDPQLRAALVDAVPDAAGGHRLTAWVVPAEGAEPQPSELRSRLGQVLPAPQVPAVYRIVDVLPLTAHGKYDRGAAAADAGTHREATAVRAAYVAPRTGTERQLVGVWQQVLGVDRVGVHDHFRDLGGDSLLVLQVLSAARAAGLALDPGTALRHPTIAELATALDTTA</sequence>
<dbReference type="Gene3D" id="2.30.38.10">
    <property type="entry name" value="Luciferase, Domain 3"/>
    <property type="match status" value="1"/>
</dbReference>
<dbReference type="InterPro" id="IPR020845">
    <property type="entry name" value="AMP-binding_CS"/>
</dbReference>
<dbReference type="RefSeq" id="WP_311624008.1">
    <property type="nucleotide sequence ID" value="NZ_JAVRFE010000015.1"/>
</dbReference>
<dbReference type="InterPro" id="IPR036736">
    <property type="entry name" value="ACP-like_sf"/>
</dbReference>
<dbReference type="InterPro" id="IPR023213">
    <property type="entry name" value="CAT-like_dom_sf"/>
</dbReference>
<dbReference type="SUPFAM" id="SSF56801">
    <property type="entry name" value="Acetyl-CoA synthetase-like"/>
    <property type="match status" value="2"/>
</dbReference>
<keyword evidence="6" id="KW-1185">Reference proteome</keyword>
<evidence type="ECO:0000313" key="5">
    <source>
        <dbReference type="EMBL" id="MDT0456829.1"/>
    </source>
</evidence>
<dbReference type="EMBL" id="JAVRFE010000015">
    <property type="protein sequence ID" value="MDT0456829.1"/>
    <property type="molecule type" value="Genomic_DNA"/>
</dbReference>
<reference evidence="5" key="1">
    <citation type="submission" date="2024-05" db="EMBL/GenBank/DDBJ databases">
        <title>30 novel species of actinomycetes from the DSMZ collection.</title>
        <authorList>
            <person name="Nouioui I."/>
        </authorList>
    </citation>
    <scope>NUCLEOTIDE SEQUENCE</scope>
    <source>
        <strain evidence="5">DSM 41527</strain>
    </source>
</reference>
<dbReference type="InterPro" id="IPR025110">
    <property type="entry name" value="AMP-bd_C"/>
</dbReference>
<dbReference type="InterPro" id="IPR001242">
    <property type="entry name" value="Condensation_dom"/>
</dbReference>
<accession>A0ABU2T7X5</accession>
<dbReference type="SUPFAM" id="SSF52777">
    <property type="entry name" value="CoA-dependent acyltransferases"/>
    <property type="match status" value="4"/>
</dbReference>
<dbReference type="InterPro" id="IPR042099">
    <property type="entry name" value="ANL_N_sf"/>
</dbReference>
<dbReference type="Pfam" id="PF00668">
    <property type="entry name" value="Condensation"/>
    <property type="match status" value="2"/>
</dbReference>
<evidence type="ECO:0000256" key="2">
    <source>
        <dbReference type="ARBA" id="ARBA00022450"/>
    </source>
</evidence>
<dbReference type="SMART" id="SM00823">
    <property type="entry name" value="PKS_PP"/>
    <property type="match status" value="2"/>
</dbReference>
<dbReference type="Gene3D" id="3.40.50.980">
    <property type="match status" value="2"/>
</dbReference>
<dbReference type="PROSITE" id="PS00012">
    <property type="entry name" value="PHOSPHOPANTETHEINE"/>
    <property type="match status" value="2"/>
</dbReference>
<evidence type="ECO:0000256" key="3">
    <source>
        <dbReference type="ARBA" id="ARBA00022553"/>
    </source>
</evidence>
<dbReference type="PROSITE" id="PS00455">
    <property type="entry name" value="AMP_BINDING"/>
    <property type="match status" value="2"/>
</dbReference>
<dbReference type="Gene3D" id="3.30.559.30">
    <property type="entry name" value="Nonribosomal peptide synthetase, condensation domain"/>
    <property type="match status" value="2"/>
</dbReference>
<dbReference type="NCBIfam" id="TIGR01733">
    <property type="entry name" value="AA-adenyl-dom"/>
    <property type="match status" value="2"/>
</dbReference>
<name>A0ABU2T7X5_9ACTN</name>
<evidence type="ECO:0000256" key="1">
    <source>
        <dbReference type="ARBA" id="ARBA00001957"/>
    </source>
</evidence>
<dbReference type="Gene3D" id="1.10.1200.10">
    <property type="entry name" value="ACP-like"/>
    <property type="match status" value="1"/>
</dbReference>
<dbReference type="InterPro" id="IPR020806">
    <property type="entry name" value="PKS_PP-bd"/>
</dbReference>
<dbReference type="Gene3D" id="3.40.50.12780">
    <property type="entry name" value="N-terminal domain of ligase-like"/>
    <property type="match status" value="1"/>
</dbReference>
<dbReference type="Pfam" id="PF00501">
    <property type="entry name" value="AMP-binding"/>
    <property type="match status" value="2"/>
</dbReference>
<evidence type="ECO:0000313" key="6">
    <source>
        <dbReference type="Proteomes" id="UP001180551"/>
    </source>
</evidence>
<dbReference type="PANTHER" id="PTHR45527">
    <property type="entry name" value="NONRIBOSOMAL PEPTIDE SYNTHETASE"/>
    <property type="match status" value="1"/>
</dbReference>